<comment type="caution">
    <text evidence="9">The sequence shown here is derived from an EMBL/GenBank/DDBJ whole genome shotgun (WGS) entry which is preliminary data.</text>
</comment>
<organism evidence="9 11">
    <name type="scientific">Alkalithermobacter thermoalcaliphilus JW-YL-7 = DSM 7308</name>
    <dbReference type="NCBI Taxonomy" id="1121328"/>
    <lineage>
        <taxon>Bacteria</taxon>
        <taxon>Bacillati</taxon>
        <taxon>Bacillota</taxon>
        <taxon>Clostridia</taxon>
        <taxon>Peptostreptococcales</taxon>
        <taxon>Tepidibacteraceae</taxon>
        <taxon>Alkalithermobacter</taxon>
    </lineage>
</organism>
<reference evidence="10 12" key="2">
    <citation type="submission" date="2016-11" db="EMBL/GenBank/DDBJ databases">
        <authorList>
            <person name="Varghese N."/>
            <person name="Submissions S."/>
        </authorList>
    </citation>
    <scope>NUCLEOTIDE SEQUENCE [LARGE SCALE GENOMIC DNA]</scope>
    <source>
        <strain evidence="10 12">DSM 7308</strain>
    </source>
</reference>
<dbReference type="PANTHER" id="PTHR11040:SF211">
    <property type="entry name" value="ZINC TRANSPORTER ZIP11"/>
    <property type="match status" value="1"/>
</dbReference>
<feature type="transmembrane region" description="Helical" evidence="8">
    <location>
        <begin position="212"/>
        <end position="231"/>
    </location>
</feature>
<evidence type="ECO:0000256" key="8">
    <source>
        <dbReference type="SAM" id="Phobius"/>
    </source>
</evidence>
<accession>A0A150FP11</accession>
<evidence type="ECO:0000256" key="4">
    <source>
        <dbReference type="ARBA" id="ARBA00022692"/>
    </source>
</evidence>
<evidence type="ECO:0000256" key="2">
    <source>
        <dbReference type="ARBA" id="ARBA00006939"/>
    </source>
</evidence>
<comment type="subcellular location">
    <subcellularLocation>
        <location evidence="1">Cell membrane</location>
        <topology evidence="1">Multi-pass membrane protein</topology>
    </subcellularLocation>
</comment>
<keyword evidence="4 8" id="KW-0812">Transmembrane</keyword>
<keyword evidence="3" id="KW-1003">Cell membrane</keyword>
<evidence type="ECO:0000256" key="6">
    <source>
        <dbReference type="ARBA" id="ARBA00022989"/>
    </source>
</evidence>
<protein>
    <submittedName>
        <fullName evidence="10">Zinc transporter, ZIP family</fullName>
    </submittedName>
    <submittedName>
        <fullName evidence="9">Zinc/iron permease</fullName>
    </submittedName>
</protein>
<feature type="transmembrane region" description="Helical" evidence="8">
    <location>
        <begin position="179"/>
        <end position="200"/>
    </location>
</feature>
<feature type="transmembrane region" description="Helical" evidence="8">
    <location>
        <begin position="153"/>
        <end position="173"/>
    </location>
</feature>
<dbReference type="PATRIC" id="fig|1121328.3.peg.362"/>
<dbReference type="AlphaFoldDB" id="A0A150FP11"/>
<dbReference type="OrthoDB" id="9787346at2"/>
<evidence type="ECO:0000313" key="12">
    <source>
        <dbReference type="Proteomes" id="UP000323392"/>
    </source>
</evidence>
<dbReference type="Pfam" id="PF02535">
    <property type="entry name" value="Zip"/>
    <property type="match status" value="1"/>
</dbReference>
<keyword evidence="5" id="KW-0862">Zinc</keyword>
<dbReference type="RefSeq" id="WP_066068195.1">
    <property type="nucleotide sequence ID" value="NZ_FRBG01000006.1"/>
</dbReference>
<evidence type="ECO:0000256" key="7">
    <source>
        <dbReference type="ARBA" id="ARBA00023136"/>
    </source>
</evidence>
<dbReference type="Proteomes" id="UP000323392">
    <property type="component" value="Unassembled WGS sequence"/>
</dbReference>
<dbReference type="InterPro" id="IPR003689">
    <property type="entry name" value="ZIP"/>
</dbReference>
<keyword evidence="7 8" id="KW-0472">Membrane</keyword>
<gene>
    <name evidence="9" type="ORF">JWYL7_0363</name>
    <name evidence="10" type="ORF">SAMN05661008_00993</name>
</gene>
<name>A0A150FP11_CLOPD</name>
<evidence type="ECO:0000313" key="9">
    <source>
        <dbReference type="EMBL" id="KXZ39288.1"/>
    </source>
</evidence>
<evidence type="ECO:0000256" key="5">
    <source>
        <dbReference type="ARBA" id="ARBA00022833"/>
    </source>
</evidence>
<dbReference type="PANTHER" id="PTHR11040">
    <property type="entry name" value="ZINC/IRON TRANSPORTER"/>
    <property type="match status" value="1"/>
</dbReference>
<dbReference type="GO" id="GO:0005886">
    <property type="term" value="C:plasma membrane"/>
    <property type="evidence" value="ECO:0007669"/>
    <property type="project" value="UniProtKB-SubCell"/>
</dbReference>
<dbReference type="GO" id="GO:0005385">
    <property type="term" value="F:zinc ion transmembrane transporter activity"/>
    <property type="evidence" value="ECO:0007669"/>
    <property type="project" value="TreeGrafter"/>
</dbReference>
<evidence type="ECO:0000256" key="1">
    <source>
        <dbReference type="ARBA" id="ARBA00004651"/>
    </source>
</evidence>
<dbReference type="EMBL" id="LSFY01000001">
    <property type="protein sequence ID" value="KXZ39288.1"/>
    <property type="molecule type" value="Genomic_DNA"/>
</dbReference>
<reference evidence="9 11" key="1">
    <citation type="submission" date="2016-02" db="EMBL/GenBank/DDBJ databases">
        <title>Draft genome sequence for Clostridium paradoxum JW-YL-7.</title>
        <authorList>
            <person name="Utturkar S.M."/>
            <person name="Lancaster A."/>
            <person name="Poole F.L."/>
            <person name="Adams M.W."/>
            <person name="Brown S.D."/>
        </authorList>
    </citation>
    <scope>NUCLEOTIDE SEQUENCE [LARGE SCALE GENOMIC DNA]</scope>
    <source>
        <strain evidence="9 11">JW-YL-7</strain>
    </source>
</reference>
<dbReference type="EMBL" id="FRBG01000006">
    <property type="protein sequence ID" value="SHK84486.1"/>
    <property type="molecule type" value="Genomic_DNA"/>
</dbReference>
<keyword evidence="6 8" id="KW-1133">Transmembrane helix</keyword>
<feature type="transmembrane region" description="Helical" evidence="8">
    <location>
        <begin position="64"/>
        <end position="82"/>
    </location>
</feature>
<comment type="similarity">
    <text evidence="2">Belongs to the ZIP transporter (TC 2.A.5) family.</text>
</comment>
<dbReference type="Proteomes" id="UP000092605">
    <property type="component" value="Unassembled WGS sequence"/>
</dbReference>
<sequence>MNVFIASIISGLCTGVGAFPIIFIKNLDVKIEDMLLGFAGGVMVFVGAYSLIHPCIEDGHLKQTVIGILLGAIFMYLIEIFMPEDRSRSDLLLVLGHIIHSIPEGLVIGAASEAKGKATGLLLAVAIGVHNMPEGFIICNILNKQNMSKLKAIIYTTLTGLGEPLATGIGIIFLKRIEFLIPFSMAFAGGSVLYIVSNEIIPKTHSRGNEKIATFSFIAGFIFMIVLENIIK</sequence>
<proteinExistence type="inferred from homology"/>
<keyword evidence="12" id="KW-1185">Reference proteome</keyword>
<feature type="transmembrane region" description="Helical" evidence="8">
    <location>
        <begin position="34"/>
        <end position="52"/>
    </location>
</feature>
<dbReference type="STRING" id="1121328.JWYL7_0363"/>
<evidence type="ECO:0000256" key="3">
    <source>
        <dbReference type="ARBA" id="ARBA00022475"/>
    </source>
</evidence>
<evidence type="ECO:0000313" key="11">
    <source>
        <dbReference type="Proteomes" id="UP000092605"/>
    </source>
</evidence>
<evidence type="ECO:0000313" key="10">
    <source>
        <dbReference type="EMBL" id="SHK84486.1"/>
    </source>
</evidence>